<evidence type="ECO:0000313" key="1">
    <source>
        <dbReference type="EMBL" id="KAE9398228.1"/>
    </source>
</evidence>
<organism evidence="1 2">
    <name type="scientific">Gymnopus androsaceus JB14</name>
    <dbReference type="NCBI Taxonomy" id="1447944"/>
    <lineage>
        <taxon>Eukaryota</taxon>
        <taxon>Fungi</taxon>
        <taxon>Dikarya</taxon>
        <taxon>Basidiomycota</taxon>
        <taxon>Agaricomycotina</taxon>
        <taxon>Agaricomycetes</taxon>
        <taxon>Agaricomycetidae</taxon>
        <taxon>Agaricales</taxon>
        <taxon>Marasmiineae</taxon>
        <taxon>Omphalotaceae</taxon>
        <taxon>Gymnopus</taxon>
    </lineage>
</organism>
<evidence type="ECO:0000313" key="2">
    <source>
        <dbReference type="Proteomes" id="UP000799118"/>
    </source>
</evidence>
<accession>A0A6A4HLE9</accession>
<keyword evidence="2" id="KW-1185">Reference proteome</keyword>
<dbReference type="AlphaFoldDB" id="A0A6A4HLE9"/>
<sequence>MATWFKTPPIIQHIFGFECLGRNKTLPADTVVSVLMSRPIVLKFCTDTFPITDAPDHTP</sequence>
<proteinExistence type="predicted"/>
<gene>
    <name evidence="1" type="ORF">BT96DRAFT_920979</name>
</gene>
<name>A0A6A4HLE9_9AGAR</name>
<reference evidence="1" key="1">
    <citation type="journal article" date="2019" name="Environ. Microbiol.">
        <title>Fungal ecological strategies reflected in gene transcription - a case study of two litter decomposers.</title>
        <authorList>
            <person name="Barbi F."/>
            <person name="Kohler A."/>
            <person name="Barry K."/>
            <person name="Baskaran P."/>
            <person name="Daum C."/>
            <person name="Fauchery L."/>
            <person name="Ihrmark K."/>
            <person name="Kuo A."/>
            <person name="LaButti K."/>
            <person name="Lipzen A."/>
            <person name="Morin E."/>
            <person name="Grigoriev I.V."/>
            <person name="Henrissat B."/>
            <person name="Lindahl B."/>
            <person name="Martin F."/>
        </authorList>
    </citation>
    <scope>NUCLEOTIDE SEQUENCE</scope>
    <source>
        <strain evidence="1">JB14</strain>
    </source>
</reference>
<protein>
    <submittedName>
        <fullName evidence="1">Uncharacterized protein</fullName>
    </submittedName>
</protein>
<dbReference type="Proteomes" id="UP000799118">
    <property type="component" value="Unassembled WGS sequence"/>
</dbReference>
<dbReference type="EMBL" id="ML769486">
    <property type="protein sequence ID" value="KAE9398228.1"/>
    <property type="molecule type" value="Genomic_DNA"/>
</dbReference>